<sequence length="257" mass="27730">MGFHLDKFDGIGRITLDTPGRKNALSPQDRYDLAEVVRGLRHDAEVRVVLFCGANGDFCTGADVSHMGGAETASTRTRMQRGVGAIARELAALEKPVVSAVRGLAVGFGWSIPLASDIVIASETARFAMIFAKRGLAPDGGAVHHLVRHIGHMRAKELAFSARILGAAEAFEMGLLSKLVPDDQLDAEAEAYCRHLLTMPTLALGMTRHLFEVATGTDLETFLDIEAYVQSALNETSDYKEAVKAFQEKRPGVYTGS</sequence>
<name>A0ABU0W0R8_9RHOB</name>
<dbReference type="InterPro" id="IPR029045">
    <property type="entry name" value="ClpP/crotonase-like_dom_sf"/>
</dbReference>
<dbReference type="Gene3D" id="3.90.226.10">
    <property type="entry name" value="2-enoyl-CoA Hydratase, Chain A, domain 1"/>
    <property type="match status" value="1"/>
</dbReference>
<dbReference type="PANTHER" id="PTHR43459">
    <property type="entry name" value="ENOYL-COA HYDRATASE"/>
    <property type="match status" value="1"/>
</dbReference>
<dbReference type="Pfam" id="PF00378">
    <property type="entry name" value="ECH_1"/>
    <property type="match status" value="1"/>
</dbReference>
<dbReference type="PANTHER" id="PTHR43459:SF1">
    <property type="entry name" value="EG:BACN32G11.4 PROTEIN"/>
    <property type="match status" value="1"/>
</dbReference>
<dbReference type="EMBL" id="JAVDBT010000014">
    <property type="protein sequence ID" value="MDQ2067609.1"/>
    <property type="molecule type" value="Genomic_DNA"/>
</dbReference>
<keyword evidence="3" id="KW-1185">Reference proteome</keyword>
<evidence type="ECO:0000313" key="3">
    <source>
        <dbReference type="Proteomes" id="UP001239680"/>
    </source>
</evidence>
<dbReference type="CDD" id="cd06558">
    <property type="entry name" value="crotonase-like"/>
    <property type="match status" value="1"/>
</dbReference>
<evidence type="ECO:0000313" key="2">
    <source>
        <dbReference type="EMBL" id="MDQ2067609.1"/>
    </source>
</evidence>
<evidence type="ECO:0000256" key="1">
    <source>
        <dbReference type="ARBA" id="ARBA00005254"/>
    </source>
</evidence>
<dbReference type="Proteomes" id="UP001239680">
    <property type="component" value="Unassembled WGS sequence"/>
</dbReference>
<comment type="similarity">
    <text evidence="1">Belongs to the enoyl-CoA hydratase/isomerase family.</text>
</comment>
<accession>A0ABU0W0R8</accession>
<proteinExistence type="inferred from homology"/>
<dbReference type="RefSeq" id="WP_306681312.1">
    <property type="nucleotide sequence ID" value="NZ_JAVDBT010000014.1"/>
</dbReference>
<comment type="caution">
    <text evidence="2">The sequence shown here is derived from an EMBL/GenBank/DDBJ whole genome shotgun (WGS) entry which is preliminary data.</text>
</comment>
<protein>
    <submittedName>
        <fullName evidence="2">Enoyl-CoA hydratase-related protein</fullName>
    </submittedName>
</protein>
<gene>
    <name evidence="2" type="ORF">Q9295_14620</name>
</gene>
<dbReference type="InterPro" id="IPR014748">
    <property type="entry name" value="Enoyl-CoA_hydra_C"/>
</dbReference>
<dbReference type="InterPro" id="IPR001753">
    <property type="entry name" value="Enoyl-CoA_hydra/iso"/>
</dbReference>
<dbReference type="SUPFAM" id="SSF52096">
    <property type="entry name" value="ClpP/crotonase"/>
    <property type="match status" value="1"/>
</dbReference>
<reference evidence="2 3" key="1">
    <citation type="submission" date="2023-08" db="EMBL/GenBank/DDBJ databases">
        <title>Characterization of two Paracoccaceae strains isolated from Phycosphere and proposal of Xinfangfangia lacusdiani sp. nov.</title>
        <authorList>
            <person name="Deng Y."/>
            <person name="Zhang Y.Q."/>
        </authorList>
    </citation>
    <scope>NUCLEOTIDE SEQUENCE [LARGE SCALE GENOMIC DNA]</scope>
    <source>
        <strain evidence="2 3">CPCC 101601</strain>
    </source>
</reference>
<organism evidence="2 3">
    <name type="scientific">Pseudogemmobacter lacusdianii</name>
    <dbReference type="NCBI Taxonomy" id="3069608"/>
    <lineage>
        <taxon>Bacteria</taxon>
        <taxon>Pseudomonadati</taxon>
        <taxon>Pseudomonadota</taxon>
        <taxon>Alphaproteobacteria</taxon>
        <taxon>Rhodobacterales</taxon>
        <taxon>Paracoccaceae</taxon>
        <taxon>Pseudogemmobacter</taxon>
    </lineage>
</organism>
<dbReference type="Gene3D" id="1.10.12.10">
    <property type="entry name" value="Lyase 2-enoyl-coa Hydratase, Chain A, domain 2"/>
    <property type="match status" value="1"/>
</dbReference>